<dbReference type="Proteomes" id="UP000503349">
    <property type="component" value="Chromosome 7"/>
</dbReference>
<accession>A0A6G1PMF9</accession>
<sequence>MYQTLDYWIIYFDFWTLYIGYWNCDKLYTFTTTNLCFPATKILTCTLSSSIGITQHSPASATHFQYTTILFFLTYLVFHHLPGPYACLAPDPFTCSFN</sequence>
<dbReference type="AlphaFoldDB" id="A0A6G1PMF9"/>
<reference evidence="1 2" key="1">
    <citation type="submission" date="2019-02" db="EMBL/GenBank/DDBJ databases">
        <title>Opniocepnalus argus genome.</title>
        <authorList>
            <person name="Zhou C."/>
            <person name="Xiao S."/>
        </authorList>
    </citation>
    <scope>NUCLEOTIDE SEQUENCE [LARGE SCALE GENOMIC DNA]</scope>
    <source>
        <strain evidence="1">OARG1902GOOAL</strain>
        <tissue evidence="1">Muscle</tissue>
    </source>
</reference>
<proteinExistence type="predicted"/>
<keyword evidence="2" id="KW-1185">Reference proteome</keyword>
<name>A0A6G1PMF9_CHAAH</name>
<organism evidence="1 2">
    <name type="scientific">Channa argus</name>
    <name type="common">Northern snakehead</name>
    <name type="synonym">Ophicephalus argus</name>
    <dbReference type="NCBI Taxonomy" id="215402"/>
    <lineage>
        <taxon>Eukaryota</taxon>
        <taxon>Metazoa</taxon>
        <taxon>Chordata</taxon>
        <taxon>Craniata</taxon>
        <taxon>Vertebrata</taxon>
        <taxon>Euteleostomi</taxon>
        <taxon>Actinopterygii</taxon>
        <taxon>Neopterygii</taxon>
        <taxon>Teleostei</taxon>
        <taxon>Neoteleostei</taxon>
        <taxon>Acanthomorphata</taxon>
        <taxon>Anabantaria</taxon>
        <taxon>Anabantiformes</taxon>
        <taxon>Channoidei</taxon>
        <taxon>Channidae</taxon>
        <taxon>Channa</taxon>
    </lineage>
</organism>
<reference evidence="2" key="2">
    <citation type="submission" date="2019-02" db="EMBL/GenBank/DDBJ databases">
        <title>Opniocepnalus argus Var Kimnra genome.</title>
        <authorList>
            <person name="Zhou C."/>
            <person name="Xiao S."/>
        </authorList>
    </citation>
    <scope>NUCLEOTIDE SEQUENCE [LARGE SCALE GENOMIC DNA]</scope>
</reference>
<evidence type="ECO:0000313" key="1">
    <source>
        <dbReference type="EMBL" id="KAF3691409.1"/>
    </source>
</evidence>
<evidence type="ECO:0000313" key="2">
    <source>
        <dbReference type="Proteomes" id="UP000503349"/>
    </source>
</evidence>
<dbReference type="EMBL" id="CM015718">
    <property type="protein sequence ID" value="KAF3691409.1"/>
    <property type="molecule type" value="Genomic_DNA"/>
</dbReference>
<protein>
    <submittedName>
        <fullName evidence="1">Uncharacterized protein</fullName>
    </submittedName>
</protein>
<gene>
    <name evidence="1" type="ORF">EXN66_Car007084</name>
</gene>